<organism evidence="3 4">
    <name type="scientific">Morchella conica CCBAS932</name>
    <dbReference type="NCBI Taxonomy" id="1392247"/>
    <lineage>
        <taxon>Eukaryota</taxon>
        <taxon>Fungi</taxon>
        <taxon>Dikarya</taxon>
        <taxon>Ascomycota</taxon>
        <taxon>Pezizomycotina</taxon>
        <taxon>Pezizomycetes</taxon>
        <taxon>Pezizales</taxon>
        <taxon>Morchellaceae</taxon>
        <taxon>Morchella</taxon>
    </lineage>
</organism>
<dbReference type="InterPro" id="IPR036047">
    <property type="entry name" value="F-box-like_dom_sf"/>
</dbReference>
<dbReference type="InterPro" id="IPR001810">
    <property type="entry name" value="F-box_dom"/>
</dbReference>
<dbReference type="AlphaFoldDB" id="A0A3N4KBE6"/>
<dbReference type="PROSITE" id="PS50181">
    <property type="entry name" value="FBOX"/>
    <property type="match status" value="1"/>
</dbReference>
<dbReference type="SMART" id="SM00256">
    <property type="entry name" value="FBOX"/>
    <property type="match status" value="1"/>
</dbReference>
<dbReference type="EMBL" id="ML119174">
    <property type="protein sequence ID" value="RPB07837.1"/>
    <property type="molecule type" value="Genomic_DNA"/>
</dbReference>
<proteinExistence type="predicted"/>
<name>A0A3N4KBE6_9PEZI</name>
<feature type="domain" description="F-box" evidence="2">
    <location>
        <begin position="6"/>
        <end position="52"/>
    </location>
</feature>
<sequence>MASGNGLSLESLPLEVIHQIFSLLTPTDLASLRLTSHALRSSATSNPHWRRHFTDLLPAHAALLDVAAIPPSAWSFAHAPDGYFRAYTTLVRTAREDWLHSDQDLKGTHWMVLFKAFLKEGGARSDDPNFHTLIEMRADCTSCPLEGLPLNTSSWYVDGRPSLRFPCYPPNVPSRDPFTWCRIMQHNLLHLNTTILTASNLPEAQRDARIKTLQEASDAVLENRKKGFFDRLKMLHLLRSERNSSTSGGGCSNAELPEPDGVVSGSGSGTAAAVAVAANEEVGLLPFPLALAS</sequence>
<dbReference type="InParanoid" id="A0A3N4KBE6"/>
<dbReference type="Proteomes" id="UP000277580">
    <property type="component" value="Unassembled WGS sequence"/>
</dbReference>
<accession>A0A3N4KBE6</accession>
<gene>
    <name evidence="3" type="ORF">P167DRAFT_495186</name>
</gene>
<dbReference type="Pfam" id="PF12937">
    <property type="entry name" value="F-box-like"/>
    <property type="match status" value="1"/>
</dbReference>
<evidence type="ECO:0000313" key="3">
    <source>
        <dbReference type="EMBL" id="RPB07837.1"/>
    </source>
</evidence>
<evidence type="ECO:0000259" key="2">
    <source>
        <dbReference type="PROSITE" id="PS50181"/>
    </source>
</evidence>
<protein>
    <recommendedName>
        <fullName evidence="2">F-box domain-containing protein</fullName>
    </recommendedName>
</protein>
<keyword evidence="4" id="KW-1185">Reference proteome</keyword>
<reference evidence="3 4" key="1">
    <citation type="journal article" date="2018" name="Nat. Ecol. Evol.">
        <title>Pezizomycetes genomes reveal the molecular basis of ectomycorrhizal truffle lifestyle.</title>
        <authorList>
            <person name="Murat C."/>
            <person name="Payen T."/>
            <person name="Noel B."/>
            <person name="Kuo A."/>
            <person name="Morin E."/>
            <person name="Chen J."/>
            <person name="Kohler A."/>
            <person name="Krizsan K."/>
            <person name="Balestrini R."/>
            <person name="Da Silva C."/>
            <person name="Montanini B."/>
            <person name="Hainaut M."/>
            <person name="Levati E."/>
            <person name="Barry K.W."/>
            <person name="Belfiori B."/>
            <person name="Cichocki N."/>
            <person name="Clum A."/>
            <person name="Dockter R.B."/>
            <person name="Fauchery L."/>
            <person name="Guy J."/>
            <person name="Iotti M."/>
            <person name="Le Tacon F."/>
            <person name="Lindquist E.A."/>
            <person name="Lipzen A."/>
            <person name="Malagnac F."/>
            <person name="Mello A."/>
            <person name="Molinier V."/>
            <person name="Miyauchi S."/>
            <person name="Poulain J."/>
            <person name="Riccioni C."/>
            <person name="Rubini A."/>
            <person name="Sitrit Y."/>
            <person name="Splivallo R."/>
            <person name="Traeger S."/>
            <person name="Wang M."/>
            <person name="Zifcakova L."/>
            <person name="Wipf D."/>
            <person name="Zambonelli A."/>
            <person name="Paolocci F."/>
            <person name="Nowrousian M."/>
            <person name="Ottonello S."/>
            <person name="Baldrian P."/>
            <person name="Spatafora J.W."/>
            <person name="Henrissat B."/>
            <person name="Nagy L.G."/>
            <person name="Aury J.M."/>
            <person name="Wincker P."/>
            <person name="Grigoriev I.V."/>
            <person name="Bonfante P."/>
            <person name="Martin F.M."/>
        </authorList>
    </citation>
    <scope>NUCLEOTIDE SEQUENCE [LARGE SCALE GENOMIC DNA]</scope>
    <source>
        <strain evidence="3 4">CCBAS932</strain>
    </source>
</reference>
<dbReference type="Gene3D" id="1.20.1280.50">
    <property type="match status" value="1"/>
</dbReference>
<evidence type="ECO:0000256" key="1">
    <source>
        <dbReference type="SAM" id="MobiDB-lite"/>
    </source>
</evidence>
<dbReference type="OrthoDB" id="5385983at2759"/>
<dbReference type="SUPFAM" id="SSF81383">
    <property type="entry name" value="F-box domain"/>
    <property type="match status" value="1"/>
</dbReference>
<feature type="region of interest" description="Disordered" evidence="1">
    <location>
        <begin position="242"/>
        <end position="267"/>
    </location>
</feature>
<evidence type="ECO:0000313" key="4">
    <source>
        <dbReference type="Proteomes" id="UP000277580"/>
    </source>
</evidence>